<dbReference type="PROSITE" id="PS50173">
    <property type="entry name" value="UMUC"/>
    <property type="match status" value="1"/>
</dbReference>
<dbReference type="SUPFAM" id="SSF56672">
    <property type="entry name" value="DNA/RNA polymerases"/>
    <property type="match status" value="1"/>
</dbReference>
<dbReference type="Pfam" id="PF13438">
    <property type="entry name" value="DUF4113"/>
    <property type="match status" value="1"/>
</dbReference>
<name>A0A955LG39_UNCKA</name>
<dbReference type="GO" id="GO:0005829">
    <property type="term" value="C:cytosol"/>
    <property type="evidence" value="ECO:0007669"/>
    <property type="project" value="TreeGrafter"/>
</dbReference>
<dbReference type="GO" id="GO:0009432">
    <property type="term" value="P:SOS response"/>
    <property type="evidence" value="ECO:0007669"/>
    <property type="project" value="UniProtKB-KW"/>
</dbReference>
<proteinExistence type="inferred from homology"/>
<keyword evidence="4" id="KW-0234">DNA repair</keyword>
<dbReference type="InterPro" id="IPR036775">
    <property type="entry name" value="DNA_pol_Y-fam_lit_finger_sf"/>
</dbReference>
<gene>
    <name evidence="7" type="ORF">KC571_00035</name>
</gene>
<dbReference type="InterPro" id="IPR001126">
    <property type="entry name" value="UmuC"/>
</dbReference>
<comment type="caution">
    <text evidence="7">The sequence shown here is derived from an EMBL/GenBank/DDBJ whole genome shotgun (WGS) entry which is preliminary data.</text>
</comment>
<evidence type="ECO:0000313" key="7">
    <source>
        <dbReference type="EMBL" id="MCA9389775.1"/>
    </source>
</evidence>
<evidence type="ECO:0000259" key="6">
    <source>
        <dbReference type="PROSITE" id="PS50173"/>
    </source>
</evidence>
<dbReference type="GO" id="GO:0003684">
    <property type="term" value="F:damaged DNA binding"/>
    <property type="evidence" value="ECO:0007669"/>
    <property type="project" value="InterPro"/>
</dbReference>
<organism evidence="7 8">
    <name type="scientific">candidate division WWE3 bacterium</name>
    <dbReference type="NCBI Taxonomy" id="2053526"/>
    <lineage>
        <taxon>Bacteria</taxon>
        <taxon>Katanobacteria</taxon>
    </lineage>
</organism>
<keyword evidence="2" id="KW-0227">DNA damage</keyword>
<keyword evidence="5" id="KW-0742">SOS response</keyword>
<dbReference type="Pfam" id="PF00817">
    <property type="entry name" value="IMS"/>
    <property type="match status" value="1"/>
</dbReference>
<dbReference type="InterPro" id="IPR043128">
    <property type="entry name" value="Rev_trsase/Diguanyl_cyclase"/>
</dbReference>
<keyword evidence="3" id="KW-0741">SOS mutagenesis</keyword>
<dbReference type="InterPro" id="IPR025188">
    <property type="entry name" value="DUF4113"/>
</dbReference>
<dbReference type="Gene3D" id="3.40.1170.60">
    <property type="match status" value="1"/>
</dbReference>
<evidence type="ECO:0000313" key="8">
    <source>
        <dbReference type="Proteomes" id="UP000701698"/>
    </source>
</evidence>
<reference evidence="7" key="1">
    <citation type="submission" date="2020-04" db="EMBL/GenBank/DDBJ databases">
        <authorList>
            <person name="Zhang T."/>
        </authorList>
    </citation>
    <scope>NUCLEOTIDE SEQUENCE</scope>
    <source>
        <strain evidence="7">HKST-UBA01</strain>
    </source>
</reference>
<dbReference type="Proteomes" id="UP000701698">
    <property type="component" value="Unassembled WGS sequence"/>
</dbReference>
<dbReference type="GO" id="GO:0006281">
    <property type="term" value="P:DNA repair"/>
    <property type="evidence" value="ECO:0007669"/>
    <property type="project" value="UniProtKB-KW"/>
</dbReference>
<protein>
    <submittedName>
        <fullName evidence="7">Y-family DNA polymerase</fullName>
    </submittedName>
</protein>
<dbReference type="PANTHER" id="PTHR11076:SF34">
    <property type="entry name" value="PROTEIN UMUC"/>
    <property type="match status" value="1"/>
</dbReference>
<dbReference type="Gene3D" id="1.10.150.20">
    <property type="entry name" value="5' to 3' exonuclease, C-terminal subdomain"/>
    <property type="match status" value="1"/>
</dbReference>
<dbReference type="GO" id="GO:0042276">
    <property type="term" value="P:error-prone translesion synthesis"/>
    <property type="evidence" value="ECO:0007669"/>
    <property type="project" value="TreeGrafter"/>
</dbReference>
<evidence type="ECO:0000256" key="5">
    <source>
        <dbReference type="ARBA" id="ARBA00023236"/>
    </source>
</evidence>
<accession>A0A955LG39</accession>
<sequence>MIAVIDCNNFFVSCERVFRPELQDKPVAVLSNNDGCFVARSNEVKQLGIPMGAAAFEYQTQIKQHNIQLFSANFTLYGDISHRVMTTIREHAPETEVYSIDEAFIELSDINKQTRIKFAEKLRADILQWVGIPVSIGIAPTKTLAKAANERAKKDLTLNGVLDISDEEEIQQLLREISIRDVWGIGRNLNEFLHRYGIYSALDLKNANDRLLKQQQSIVLQRTVLELKGIACIPIAPHQPEQKTIITSRTFGTPVENKLVLQKAVAAYCSRAAEKLRKQRLRARSLSLFIRTSRFQKDDTYYYKSLTVDFPEPTSYTPVITHHAMKMIDEAYLHGYRYKQAGITLHNLMPRDHVQQNLFSHEDHDRHDQVMQAVDKINHRWGTDSVHTAISGTNQLWSTKQSQRSPSYTTRWDQLPQVRL</sequence>
<dbReference type="SUPFAM" id="SSF100879">
    <property type="entry name" value="Lesion bypass DNA polymerase (Y-family), little finger domain"/>
    <property type="match status" value="1"/>
</dbReference>
<evidence type="ECO:0000256" key="1">
    <source>
        <dbReference type="ARBA" id="ARBA00010945"/>
    </source>
</evidence>
<feature type="domain" description="UmuC" evidence="6">
    <location>
        <begin position="2"/>
        <end position="186"/>
    </location>
</feature>
<dbReference type="PANTHER" id="PTHR11076">
    <property type="entry name" value="DNA REPAIR POLYMERASE UMUC / TRANSFERASE FAMILY MEMBER"/>
    <property type="match status" value="1"/>
</dbReference>
<dbReference type="Gene3D" id="3.30.1490.100">
    <property type="entry name" value="DNA polymerase, Y-family, little finger domain"/>
    <property type="match status" value="1"/>
</dbReference>
<dbReference type="InterPro" id="IPR043502">
    <property type="entry name" value="DNA/RNA_pol_sf"/>
</dbReference>
<dbReference type="InterPro" id="IPR050116">
    <property type="entry name" value="DNA_polymerase-Y"/>
</dbReference>
<dbReference type="AlphaFoldDB" id="A0A955LG39"/>
<evidence type="ECO:0000256" key="4">
    <source>
        <dbReference type="ARBA" id="ARBA00023204"/>
    </source>
</evidence>
<dbReference type="EMBL" id="JAGQKX010000001">
    <property type="protein sequence ID" value="MCA9389775.1"/>
    <property type="molecule type" value="Genomic_DNA"/>
</dbReference>
<dbReference type="Gene3D" id="3.30.70.270">
    <property type="match status" value="1"/>
</dbReference>
<evidence type="ECO:0000256" key="2">
    <source>
        <dbReference type="ARBA" id="ARBA00022763"/>
    </source>
</evidence>
<dbReference type="Pfam" id="PF11799">
    <property type="entry name" value="IMS_C"/>
    <property type="match status" value="1"/>
</dbReference>
<dbReference type="CDD" id="cd01700">
    <property type="entry name" value="PolY_Pol_V_umuC"/>
    <property type="match status" value="1"/>
</dbReference>
<dbReference type="InterPro" id="IPR017961">
    <property type="entry name" value="DNA_pol_Y-fam_little_finger"/>
</dbReference>
<comment type="similarity">
    <text evidence="1">Belongs to the DNA polymerase type-Y family.</text>
</comment>
<dbReference type="GO" id="GO:0003887">
    <property type="term" value="F:DNA-directed DNA polymerase activity"/>
    <property type="evidence" value="ECO:0007669"/>
    <property type="project" value="TreeGrafter"/>
</dbReference>
<evidence type="ECO:0000256" key="3">
    <source>
        <dbReference type="ARBA" id="ARBA00023199"/>
    </source>
</evidence>
<reference evidence="7" key="2">
    <citation type="journal article" date="2021" name="Microbiome">
        <title>Successional dynamics and alternative stable states in a saline activated sludge microbial community over 9 years.</title>
        <authorList>
            <person name="Wang Y."/>
            <person name="Ye J."/>
            <person name="Ju F."/>
            <person name="Liu L."/>
            <person name="Boyd J.A."/>
            <person name="Deng Y."/>
            <person name="Parks D.H."/>
            <person name="Jiang X."/>
            <person name="Yin X."/>
            <person name="Woodcroft B.J."/>
            <person name="Tyson G.W."/>
            <person name="Hugenholtz P."/>
            <person name="Polz M.F."/>
            <person name="Zhang T."/>
        </authorList>
    </citation>
    <scope>NUCLEOTIDE SEQUENCE</scope>
    <source>
        <strain evidence="7">HKST-UBA01</strain>
    </source>
</reference>